<protein>
    <submittedName>
        <fullName evidence="8">ABC transporter permease</fullName>
    </submittedName>
</protein>
<dbReference type="Pfam" id="PF12911">
    <property type="entry name" value="OppC_N"/>
    <property type="match status" value="1"/>
</dbReference>
<name>A0A6C0NY85_9BACL</name>
<sequence length="386" mass="43147">MSGLTTVINQLRTRTSRKKKSAEQPDMDVASQWQLMWWKFKKHKLAVISAVILILMYLIVLFCEFVSPNLSDTRFTAYKNAPPQKIHFVDPDTGFQFQPFVYGMKESIDKETFLRTFAEDKTKKYPIRLFAKGESYKMWGFIPSNIHLFGIGNKEGSAMFLMGTDQLGHDLLSRIIYGGRISLSFGLVGIILTLFIGLLLGGISGYLGGVSDTIIQRIIDFLICIPTIPLWMALSAAVPRDWSAVKMYFGLIIIFSIIGWTGLARVVRGKILSLREEDFTMAARLAGAGDLRIIRKHLLPSFASYIIVNVTLSIPGTILGETSLSFLGIGLQAPAVSWGVLLQDAQNLETLAHHPWLLWPAAFIMLTVLMFNFLGDGLRDAADPYK</sequence>
<dbReference type="InterPro" id="IPR035906">
    <property type="entry name" value="MetI-like_sf"/>
</dbReference>
<gene>
    <name evidence="8" type="ORF">GZH47_10130</name>
</gene>
<evidence type="ECO:0000313" key="9">
    <source>
        <dbReference type="Proteomes" id="UP000479114"/>
    </source>
</evidence>
<dbReference type="CDD" id="cd06261">
    <property type="entry name" value="TM_PBP2"/>
    <property type="match status" value="1"/>
</dbReference>
<dbReference type="Gene3D" id="1.10.3720.10">
    <property type="entry name" value="MetI-like"/>
    <property type="match status" value="1"/>
</dbReference>
<dbReference type="Pfam" id="PF00528">
    <property type="entry name" value="BPD_transp_1"/>
    <property type="match status" value="1"/>
</dbReference>
<dbReference type="AlphaFoldDB" id="A0A6C0NY85"/>
<dbReference type="GO" id="GO:0005886">
    <property type="term" value="C:plasma membrane"/>
    <property type="evidence" value="ECO:0007669"/>
    <property type="project" value="UniProtKB-SubCell"/>
</dbReference>
<evidence type="ECO:0000256" key="4">
    <source>
        <dbReference type="ARBA" id="ARBA00022989"/>
    </source>
</evidence>
<keyword evidence="4 6" id="KW-1133">Transmembrane helix</keyword>
<keyword evidence="2 6" id="KW-0813">Transport</keyword>
<feature type="transmembrane region" description="Helical" evidence="6">
    <location>
        <begin position="219"/>
        <end position="239"/>
    </location>
</feature>
<evidence type="ECO:0000256" key="3">
    <source>
        <dbReference type="ARBA" id="ARBA00022692"/>
    </source>
</evidence>
<feature type="transmembrane region" description="Helical" evidence="6">
    <location>
        <begin position="298"/>
        <end position="318"/>
    </location>
</feature>
<reference evidence="8 9" key="1">
    <citation type="submission" date="2020-02" db="EMBL/GenBank/DDBJ databases">
        <title>Paenibacillus sp. nov., isolated from rhizosphere soil of tomato.</title>
        <authorList>
            <person name="Weon H.-Y."/>
            <person name="Lee S.A."/>
        </authorList>
    </citation>
    <scope>NUCLEOTIDE SEQUENCE [LARGE SCALE GENOMIC DNA]</scope>
    <source>
        <strain evidence="8 9">14171R-81</strain>
    </source>
</reference>
<dbReference type="SUPFAM" id="SSF161098">
    <property type="entry name" value="MetI-like"/>
    <property type="match status" value="1"/>
</dbReference>
<evidence type="ECO:0000256" key="1">
    <source>
        <dbReference type="ARBA" id="ARBA00004141"/>
    </source>
</evidence>
<keyword evidence="5 6" id="KW-0472">Membrane</keyword>
<dbReference type="RefSeq" id="WP_162639986.1">
    <property type="nucleotide sequence ID" value="NZ_CP048286.1"/>
</dbReference>
<evidence type="ECO:0000256" key="2">
    <source>
        <dbReference type="ARBA" id="ARBA00022448"/>
    </source>
</evidence>
<comment type="subcellular location">
    <subcellularLocation>
        <location evidence="6">Cell membrane</location>
        <topology evidence="6">Multi-pass membrane protein</topology>
    </subcellularLocation>
    <subcellularLocation>
        <location evidence="1">Membrane</location>
        <topology evidence="1">Multi-pass membrane protein</topology>
    </subcellularLocation>
</comment>
<evidence type="ECO:0000256" key="6">
    <source>
        <dbReference type="RuleBase" id="RU363032"/>
    </source>
</evidence>
<feature type="transmembrane region" description="Helical" evidence="6">
    <location>
        <begin position="245"/>
        <end position="267"/>
    </location>
</feature>
<keyword evidence="3 6" id="KW-0812">Transmembrane</keyword>
<dbReference type="InterPro" id="IPR000515">
    <property type="entry name" value="MetI-like"/>
</dbReference>
<feature type="transmembrane region" description="Helical" evidence="6">
    <location>
        <begin position="356"/>
        <end position="375"/>
    </location>
</feature>
<feature type="transmembrane region" description="Helical" evidence="6">
    <location>
        <begin position="324"/>
        <end position="344"/>
    </location>
</feature>
<feature type="transmembrane region" description="Helical" evidence="6">
    <location>
        <begin position="181"/>
        <end position="207"/>
    </location>
</feature>
<dbReference type="PANTHER" id="PTHR43839:SF3">
    <property type="entry name" value="OLIGOPEPTIDE ABC TRANSPORTER, PERMEASE PROTEIN"/>
    <property type="match status" value="1"/>
</dbReference>
<dbReference type="EMBL" id="CP048286">
    <property type="protein sequence ID" value="QHW31177.1"/>
    <property type="molecule type" value="Genomic_DNA"/>
</dbReference>
<dbReference type="PROSITE" id="PS50928">
    <property type="entry name" value="ABC_TM1"/>
    <property type="match status" value="1"/>
</dbReference>
<dbReference type="PANTHER" id="PTHR43839">
    <property type="entry name" value="OPPC IN A BINDING PROTEIN-DEPENDENT TRANSPORT SYSTEM"/>
    <property type="match status" value="1"/>
</dbReference>
<feature type="domain" description="ABC transmembrane type-1" evidence="7">
    <location>
        <begin position="179"/>
        <end position="375"/>
    </location>
</feature>
<evidence type="ECO:0000256" key="5">
    <source>
        <dbReference type="ARBA" id="ARBA00023136"/>
    </source>
</evidence>
<comment type="similarity">
    <text evidence="6">Belongs to the binding-protein-dependent transport system permease family.</text>
</comment>
<dbReference type="Proteomes" id="UP000479114">
    <property type="component" value="Chromosome"/>
</dbReference>
<proteinExistence type="inferred from homology"/>
<evidence type="ECO:0000313" key="8">
    <source>
        <dbReference type="EMBL" id="QHW31177.1"/>
    </source>
</evidence>
<keyword evidence="9" id="KW-1185">Reference proteome</keyword>
<feature type="transmembrane region" description="Helical" evidence="6">
    <location>
        <begin position="45"/>
        <end position="67"/>
    </location>
</feature>
<dbReference type="GO" id="GO:0055085">
    <property type="term" value="P:transmembrane transport"/>
    <property type="evidence" value="ECO:0007669"/>
    <property type="project" value="InterPro"/>
</dbReference>
<accession>A0A6C0NY85</accession>
<organism evidence="8 9">
    <name type="scientific">Paenibacillus rhizovicinus</name>
    <dbReference type="NCBI Taxonomy" id="2704463"/>
    <lineage>
        <taxon>Bacteria</taxon>
        <taxon>Bacillati</taxon>
        <taxon>Bacillota</taxon>
        <taxon>Bacilli</taxon>
        <taxon>Bacillales</taxon>
        <taxon>Paenibacillaceae</taxon>
        <taxon>Paenibacillus</taxon>
    </lineage>
</organism>
<dbReference type="KEGG" id="prz:GZH47_10130"/>
<dbReference type="InterPro" id="IPR025966">
    <property type="entry name" value="OppC_N"/>
</dbReference>
<evidence type="ECO:0000259" key="7">
    <source>
        <dbReference type="PROSITE" id="PS50928"/>
    </source>
</evidence>